<evidence type="ECO:0000256" key="2">
    <source>
        <dbReference type="ARBA" id="ARBA00022676"/>
    </source>
</evidence>
<feature type="transmembrane region" description="Helical" evidence="4">
    <location>
        <begin position="707"/>
        <end position="728"/>
    </location>
</feature>
<reference evidence="7 8" key="1">
    <citation type="submission" date="2016-11" db="EMBL/GenBank/DDBJ databases">
        <authorList>
            <person name="Jaros S."/>
            <person name="Januszkiewicz K."/>
            <person name="Wedrychowicz H."/>
        </authorList>
    </citation>
    <scope>NUCLEOTIDE SEQUENCE [LARGE SCALE GENOMIC DNA]</scope>
    <source>
        <strain evidence="7 8">DSM 9705</strain>
    </source>
</reference>
<dbReference type="GO" id="GO:0035269">
    <property type="term" value="P:protein O-linked glycosylation via mannose"/>
    <property type="evidence" value="ECO:0007669"/>
    <property type="project" value="TreeGrafter"/>
</dbReference>
<dbReference type="GO" id="GO:0004582">
    <property type="term" value="F:dolichyl-phosphate beta-D-mannosyltransferase activity"/>
    <property type="evidence" value="ECO:0007669"/>
    <property type="project" value="InterPro"/>
</dbReference>
<dbReference type="GO" id="GO:0006506">
    <property type="term" value="P:GPI anchor biosynthetic process"/>
    <property type="evidence" value="ECO:0007669"/>
    <property type="project" value="TreeGrafter"/>
</dbReference>
<feature type="transmembrane region" description="Helical" evidence="4">
    <location>
        <begin position="299"/>
        <end position="318"/>
    </location>
</feature>
<evidence type="ECO:0000259" key="5">
    <source>
        <dbReference type="Pfam" id="PF00535"/>
    </source>
</evidence>
<dbReference type="CDD" id="cd06442">
    <property type="entry name" value="DPM1_like"/>
    <property type="match status" value="1"/>
</dbReference>
<feature type="transmembrane region" description="Helical" evidence="4">
    <location>
        <begin position="416"/>
        <end position="447"/>
    </location>
</feature>
<protein>
    <submittedName>
        <fullName evidence="7">Dolichol-phosphate mannosyltransferase</fullName>
    </submittedName>
</protein>
<dbReference type="Proteomes" id="UP000184139">
    <property type="component" value="Unassembled WGS sequence"/>
</dbReference>
<dbReference type="RefSeq" id="WP_073377514.1">
    <property type="nucleotide sequence ID" value="NZ_FQXS01000021.1"/>
</dbReference>
<keyword evidence="4" id="KW-0472">Membrane</keyword>
<feature type="transmembrane region" description="Helical" evidence="4">
    <location>
        <begin position="508"/>
        <end position="539"/>
    </location>
</feature>
<keyword evidence="3 7" id="KW-0808">Transferase</keyword>
<keyword evidence="2 7" id="KW-0328">Glycosyltransferase</keyword>
<feature type="transmembrane region" description="Helical" evidence="4">
    <location>
        <begin position="551"/>
        <end position="571"/>
    </location>
</feature>
<sequence>MVGISIIIPTRNEADNIDPLMQRLLRVVLPVDVEREIVFIDDSSSDATRERIRAWSGRAAVRLICRDNDGCLASAVVAGAGAAAHELAVVMDADLSHPPESIPDLLQPLLDGTHEMVIGSRYVEGGSIPQWPLARKIASRLAGLPARLFTAVNDPMAGFFAVSRQRLARTRPDVPGFKIGFELLATAEDEVRVCEVPIVFRDRFEGFSKMNKQIIFDYLKQLVHLAGGGTPRSMSWRFGLTVGCSAALDWLIFAVLLHLGLKPETAHLVALAGASVATMTGLALLRANGSHVAVSAGRWLPVALVSMIWAIGMQGAVFEHVEPRIWAGPLTAFLPAAVIGSICFVLPMSIVWSAGIGRMAQGVRLRFGIVGAVSAVLLLRLVYLGLPELMEQEAYYWVYAQHPSLSYLDHPPLVTLLIWLGTALFGTSEFGVRIGAFVCWFVTAFFVHRLTSRICGRRAALGALLLVGILPFYFGIGLTMTPDAPLHAAWAALLYFLYRVLVENRSDAWLGVGFSLGLGLLSKYTVVLLGPAACCFMLIDRRARRWFVRGEPLGALLLALVLFLPVLLWNYQHDWASFLFQSHDRLADKPFFTTDRLLGYVAVNLTPAGLVGLFLFWTRGRLLLAAVDEPETARSDGQGAMRSRYLFLWLMVTLPFVVFLFFSLTREVKLNWTSPLWLAVLPLLGAIVAAPSPVGATGRFMTGLQRLWHYTAMVLVVVYAIGLHYVVLGLPSLPHPSRPFLSGWQEFARQIEEIVDTVAAETGRRPLVVGMDPYQISSGLAFYRSKNAAGTTDSSRRRLVEETVGWHLFTWDGLMYEYWTDPQEAVGRDILVVASSRIRVEFPYFRNRMVGMGAIHELPVTKDGQVLRTMYYRLLQGYRLEL</sequence>
<dbReference type="Pfam" id="PF00535">
    <property type="entry name" value="Glycos_transf_2"/>
    <property type="match status" value="1"/>
</dbReference>
<evidence type="ECO:0000259" key="6">
    <source>
        <dbReference type="Pfam" id="PF13231"/>
    </source>
</evidence>
<dbReference type="GO" id="GO:0016020">
    <property type="term" value="C:membrane"/>
    <property type="evidence" value="ECO:0007669"/>
    <property type="project" value="GOC"/>
</dbReference>
<gene>
    <name evidence="7" type="ORF">SAMN02745124_03152</name>
</gene>
<keyword evidence="8" id="KW-1185">Reference proteome</keyword>
<evidence type="ECO:0000256" key="1">
    <source>
        <dbReference type="ARBA" id="ARBA00006739"/>
    </source>
</evidence>
<dbReference type="AlphaFoldDB" id="A0A1M5XLF9"/>
<keyword evidence="4" id="KW-0812">Transmembrane</keyword>
<accession>A0A1M5XLF9</accession>
<feature type="transmembrane region" description="Helical" evidence="4">
    <location>
        <begin position="367"/>
        <end position="386"/>
    </location>
</feature>
<feature type="transmembrane region" description="Helical" evidence="4">
    <location>
        <begin position="267"/>
        <end position="287"/>
    </location>
</feature>
<feature type="transmembrane region" description="Helical" evidence="4">
    <location>
        <begin position="459"/>
        <end position="476"/>
    </location>
</feature>
<comment type="similarity">
    <text evidence="1">Belongs to the glycosyltransferase 2 family.</text>
</comment>
<evidence type="ECO:0000313" key="8">
    <source>
        <dbReference type="Proteomes" id="UP000184139"/>
    </source>
</evidence>
<feature type="transmembrane region" description="Helical" evidence="4">
    <location>
        <begin position="645"/>
        <end position="664"/>
    </location>
</feature>
<proteinExistence type="inferred from homology"/>
<dbReference type="PANTHER" id="PTHR43398:SF1">
    <property type="entry name" value="DOLICHOL-PHOSPHATE MANNOSYLTRANSFERASE SUBUNIT 1"/>
    <property type="match status" value="1"/>
</dbReference>
<dbReference type="InterPro" id="IPR029044">
    <property type="entry name" value="Nucleotide-diphossugar_trans"/>
</dbReference>
<dbReference type="InterPro" id="IPR038731">
    <property type="entry name" value="RgtA/B/C-like"/>
</dbReference>
<feature type="domain" description="Glycosyltransferase RgtA/B/C/D-like" evidence="6">
    <location>
        <begin position="409"/>
        <end position="569"/>
    </location>
</feature>
<feature type="transmembrane region" description="Helical" evidence="4">
    <location>
        <begin position="597"/>
        <end position="617"/>
    </location>
</feature>
<dbReference type="InterPro" id="IPR001173">
    <property type="entry name" value="Glyco_trans_2-like"/>
</dbReference>
<keyword evidence="4" id="KW-1133">Transmembrane helix</keyword>
<evidence type="ECO:0000256" key="4">
    <source>
        <dbReference type="SAM" id="Phobius"/>
    </source>
</evidence>
<dbReference type="GO" id="GO:0006488">
    <property type="term" value="P:dolichol-linked oligosaccharide biosynthetic process"/>
    <property type="evidence" value="ECO:0007669"/>
    <property type="project" value="TreeGrafter"/>
</dbReference>
<dbReference type="OrthoDB" id="9802649at2"/>
<feature type="transmembrane region" description="Helical" evidence="4">
    <location>
        <begin position="238"/>
        <end position="261"/>
    </location>
</feature>
<dbReference type="STRING" id="1121409.SAMN02745124_03152"/>
<dbReference type="EMBL" id="FQXS01000021">
    <property type="protein sequence ID" value="SHI00502.1"/>
    <property type="molecule type" value="Genomic_DNA"/>
</dbReference>
<feature type="transmembrane region" description="Helical" evidence="4">
    <location>
        <begin position="676"/>
        <end position="695"/>
    </location>
</feature>
<dbReference type="InterPro" id="IPR039528">
    <property type="entry name" value="DPM1-like"/>
</dbReference>
<evidence type="ECO:0000256" key="3">
    <source>
        <dbReference type="ARBA" id="ARBA00022679"/>
    </source>
</evidence>
<feature type="transmembrane region" description="Helical" evidence="4">
    <location>
        <begin position="330"/>
        <end position="355"/>
    </location>
</feature>
<dbReference type="SUPFAM" id="SSF53448">
    <property type="entry name" value="Nucleotide-diphospho-sugar transferases"/>
    <property type="match status" value="1"/>
</dbReference>
<feature type="domain" description="Glycosyltransferase 2-like" evidence="5">
    <location>
        <begin position="5"/>
        <end position="143"/>
    </location>
</feature>
<dbReference type="Gene3D" id="3.90.550.10">
    <property type="entry name" value="Spore Coat Polysaccharide Biosynthesis Protein SpsA, Chain A"/>
    <property type="match status" value="1"/>
</dbReference>
<evidence type="ECO:0000313" key="7">
    <source>
        <dbReference type="EMBL" id="SHI00502.1"/>
    </source>
</evidence>
<organism evidence="7 8">
    <name type="scientific">Desulfofustis glycolicus DSM 9705</name>
    <dbReference type="NCBI Taxonomy" id="1121409"/>
    <lineage>
        <taxon>Bacteria</taxon>
        <taxon>Pseudomonadati</taxon>
        <taxon>Thermodesulfobacteriota</taxon>
        <taxon>Desulfobulbia</taxon>
        <taxon>Desulfobulbales</taxon>
        <taxon>Desulfocapsaceae</taxon>
        <taxon>Desulfofustis</taxon>
    </lineage>
</organism>
<name>A0A1M5XLF9_9BACT</name>
<dbReference type="PANTHER" id="PTHR43398">
    <property type="entry name" value="DOLICHOL-PHOSPHATE MANNOSYLTRANSFERASE SUBUNIT 1"/>
    <property type="match status" value="1"/>
</dbReference>
<dbReference type="Pfam" id="PF13231">
    <property type="entry name" value="PMT_2"/>
    <property type="match status" value="1"/>
</dbReference>